<evidence type="ECO:0000256" key="1">
    <source>
        <dbReference type="SAM" id="Phobius"/>
    </source>
</evidence>
<protein>
    <recommendedName>
        <fullName evidence="4">Vitamin K epoxide reductase domain-containing protein</fullName>
    </recommendedName>
</protein>
<feature type="transmembrane region" description="Helical" evidence="1">
    <location>
        <begin position="91"/>
        <end position="113"/>
    </location>
</feature>
<proteinExistence type="predicted"/>
<evidence type="ECO:0000313" key="3">
    <source>
        <dbReference type="Proteomes" id="UP000265742"/>
    </source>
</evidence>
<keyword evidence="1" id="KW-0472">Membrane</keyword>
<dbReference type="AlphaFoldDB" id="A0A3A1U2J9"/>
<reference evidence="3" key="1">
    <citation type="submission" date="2018-09" db="EMBL/GenBank/DDBJ databases">
        <authorList>
            <person name="Kim I."/>
        </authorList>
    </citation>
    <scope>NUCLEOTIDE SEQUENCE [LARGE SCALE GENOMIC DNA]</scope>
    <source>
        <strain evidence="3">DD4a</strain>
    </source>
</reference>
<keyword evidence="3" id="KW-1185">Reference proteome</keyword>
<name>A0A3A1U2J9_9MICO</name>
<accession>A0A3A1U2J9</accession>
<organism evidence="2 3">
    <name type="scientific">Amnibacterium setariae</name>
    <dbReference type="NCBI Taxonomy" id="2306585"/>
    <lineage>
        <taxon>Bacteria</taxon>
        <taxon>Bacillati</taxon>
        <taxon>Actinomycetota</taxon>
        <taxon>Actinomycetes</taxon>
        <taxon>Micrococcales</taxon>
        <taxon>Microbacteriaceae</taxon>
        <taxon>Amnibacterium</taxon>
    </lineage>
</organism>
<dbReference type="Proteomes" id="UP000265742">
    <property type="component" value="Unassembled WGS sequence"/>
</dbReference>
<gene>
    <name evidence="2" type="ORF">D1781_06800</name>
</gene>
<dbReference type="EMBL" id="QXTG01000001">
    <property type="protein sequence ID" value="RIX31074.1"/>
    <property type="molecule type" value="Genomic_DNA"/>
</dbReference>
<feature type="transmembrane region" description="Helical" evidence="1">
    <location>
        <begin position="57"/>
        <end position="79"/>
    </location>
</feature>
<keyword evidence="1" id="KW-0812">Transmembrane</keyword>
<evidence type="ECO:0000313" key="2">
    <source>
        <dbReference type="EMBL" id="RIX31074.1"/>
    </source>
</evidence>
<dbReference type="RefSeq" id="WP_119481436.1">
    <property type="nucleotide sequence ID" value="NZ_QXTG01000001.1"/>
</dbReference>
<keyword evidence="1" id="KW-1133">Transmembrane helix</keyword>
<sequence>MAMAAPTRRIADRVLTVVLAGAVLVWSALYATAGQLFLRPVSTCAGPEDRCTGLVDLGVGLGAYGPAVVSVVMLAAIAWSAGRGRPTAGAASIAVLVVIGLTALGQAIVPLGILPR</sequence>
<evidence type="ECO:0008006" key="4">
    <source>
        <dbReference type="Google" id="ProtNLM"/>
    </source>
</evidence>
<comment type="caution">
    <text evidence="2">The sequence shown here is derived from an EMBL/GenBank/DDBJ whole genome shotgun (WGS) entry which is preliminary data.</text>
</comment>